<keyword evidence="1" id="KW-0575">Peroxidase</keyword>
<dbReference type="PANTHER" id="PTHR43110">
    <property type="entry name" value="THIOL PEROXIDASE"/>
    <property type="match status" value="1"/>
</dbReference>
<keyword evidence="4" id="KW-0676">Redox-active center</keyword>
<dbReference type="InterPro" id="IPR024706">
    <property type="entry name" value="Peroxiredoxin_AhpC-typ"/>
</dbReference>
<evidence type="ECO:0000256" key="5">
    <source>
        <dbReference type="PIRSR" id="PIRSR000239-1"/>
    </source>
</evidence>
<evidence type="ECO:0000259" key="6">
    <source>
        <dbReference type="PROSITE" id="PS51352"/>
    </source>
</evidence>
<dbReference type="PROSITE" id="PS51352">
    <property type="entry name" value="THIOREDOXIN_2"/>
    <property type="match status" value="1"/>
</dbReference>
<name>A0A7Z0GPI6_9MICC</name>
<keyword evidence="8" id="KW-1185">Reference proteome</keyword>
<dbReference type="PANTHER" id="PTHR43110:SF1">
    <property type="entry name" value="THIOL PEROXIDASE"/>
    <property type="match status" value="1"/>
</dbReference>
<evidence type="ECO:0000313" key="8">
    <source>
        <dbReference type="Proteomes" id="UP000535437"/>
    </source>
</evidence>
<evidence type="ECO:0000256" key="1">
    <source>
        <dbReference type="ARBA" id="ARBA00022559"/>
    </source>
</evidence>
<dbReference type="AlphaFoldDB" id="A0A7Z0GPI6"/>
<dbReference type="PIRSF" id="PIRSF000239">
    <property type="entry name" value="AHPC"/>
    <property type="match status" value="1"/>
</dbReference>
<reference evidence="7 8" key="1">
    <citation type="submission" date="2020-07" db="EMBL/GenBank/DDBJ databases">
        <title>Sequencing the genomes of 1000 actinobacteria strains.</title>
        <authorList>
            <person name="Klenk H.-P."/>
        </authorList>
    </citation>
    <scope>NUCLEOTIDE SEQUENCE [LARGE SCALE GENOMIC DNA]</scope>
    <source>
        <strain evidence="7 8">DSM 15475</strain>
    </source>
</reference>
<accession>A0A7Z0GPI6</accession>
<evidence type="ECO:0000256" key="2">
    <source>
        <dbReference type="ARBA" id="ARBA00022862"/>
    </source>
</evidence>
<protein>
    <submittedName>
        <fullName evidence="7">Peroxiredoxin</fullName>
    </submittedName>
</protein>
<dbReference type="Pfam" id="PF00578">
    <property type="entry name" value="AhpC-TSA"/>
    <property type="match status" value="1"/>
</dbReference>
<dbReference type="RefSeq" id="WP_179542869.1">
    <property type="nucleotide sequence ID" value="NZ_BAAALL010000007.1"/>
</dbReference>
<organism evidence="7 8">
    <name type="scientific">Nesterenkonia xinjiangensis</name>
    <dbReference type="NCBI Taxonomy" id="225327"/>
    <lineage>
        <taxon>Bacteria</taxon>
        <taxon>Bacillati</taxon>
        <taxon>Actinomycetota</taxon>
        <taxon>Actinomycetes</taxon>
        <taxon>Micrococcales</taxon>
        <taxon>Micrococcaceae</taxon>
        <taxon>Nesterenkonia</taxon>
    </lineage>
</organism>
<keyword evidence="2" id="KW-0049">Antioxidant</keyword>
<dbReference type="InterPro" id="IPR013766">
    <property type="entry name" value="Thioredoxin_domain"/>
</dbReference>
<gene>
    <name evidence="7" type="ORF">HNR09_003105</name>
</gene>
<dbReference type="Proteomes" id="UP000535437">
    <property type="component" value="Unassembled WGS sequence"/>
</dbReference>
<proteinExistence type="predicted"/>
<dbReference type="SUPFAM" id="SSF52833">
    <property type="entry name" value="Thioredoxin-like"/>
    <property type="match status" value="1"/>
</dbReference>
<evidence type="ECO:0000313" key="7">
    <source>
        <dbReference type="EMBL" id="NYJ79694.1"/>
    </source>
</evidence>
<comment type="caution">
    <text evidence="7">The sequence shown here is derived from an EMBL/GenBank/DDBJ whole genome shotgun (WGS) entry which is preliminary data.</text>
</comment>
<dbReference type="InterPro" id="IPR036249">
    <property type="entry name" value="Thioredoxin-like_sf"/>
</dbReference>
<dbReference type="Gene3D" id="3.40.30.10">
    <property type="entry name" value="Glutaredoxin"/>
    <property type="match status" value="1"/>
</dbReference>
<dbReference type="GO" id="GO:0004601">
    <property type="term" value="F:peroxidase activity"/>
    <property type="evidence" value="ECO:0007669"/>
    <property type="project" value="UniProtKB-KW"/>
</dbReference>
<feature type="domain" description="Thioredoxin" evidence="6">
    <location>
        <begin position="5"/>
        <end position="157"/>
    </location>
</feature>
<dbReference type="InterPro" id="IPR050455">
    <property type="entry name" value="Tpx_Peroxidase_subfamily"/>
</dbReference>
<keyword evidence="3" id="KW-0560">Oxidoreductase</keyword>
<dbReference type="EMBL" id="JACCFY010000001">
    <property type="protein sequence ID" value="NYJ79694.1"/>
    <property type="molecule type" value="Genomic_DNA"/>
</dbReference>
<evidence type="ECO:0000256" key="4">
    <source>
        <dbReference type="ARBA" id="ARBA00023284"/>
    </source>
</evidence>
<feature type="active site" description="Cysteine sulfenic acid (-SOH) intermediate; for peroxidase activity" evidence="5">
    <location>
        <position position="47"/>
    </location>
</feature>
<dbReference type="InterPro" id="IPR000866">
    <property type="entry name" value="AhpC/TSA"/>
</dbReference>
<evidence type="ECO:0000256" key="3">
    <source>
        <dbReference type="ARBA" id="ARBA00023002"/>
    </source>
</evidence>
<sequence>MTGQLRVGDRIPSLRGRTHHGEDLSLEQLAGAPALVMFYPFAFSRVCGSELAALHAARGDLAELGARAVAISCDAVHALRAYAEHLAPTEAELGFDLLSDFWPHGAVARGCGAFDEARGAPTRTSYILDPALRVRHVQHVPAHQSRDLQEALVELGRAA</sequence>